<protein>
    <recommendedName>
        <fullName evidence="5">PepSY domain-containing protein</fullName>
    </recommendedName>
</protein>
<dbReference type="InterPro" id="IPR005625">
    <property type="entry name" value="PepSY-ass_TM"/>
</dbReference>
<proteinExistence type="predicted"/>
<feature type="region of interest" description="Disordered" evidence="1">
    <location>
        <begin position="1"/>
        <end position="26"/>
    </location>
</feature>
<dbReference type="PANTHER" id="PTHR34219:SF1">
    <property type="entry name" value="PEPSY DOMAIN-CONTAINING PROTEIN"/>
    <property type="match status" value="1"/>
</dbReference>
<keyword evidence="2" id="KW-0472">Membrane</keyword>
<sequence length="255" mass="27276">MSGTTLRPPEGAATPDRPSEPAPRGRSRWRGALLRLHFYAGVFVGPFILVAALTGDLTTYGTSGVLPLRMTLDQLHRNLLLGDDAAAVEIAAADRPGDAWTVREIDRSWPTQVDTVAVDAATGEVTDQVRFAEYPLGAKLARWGIDLHMGTLFGWPNRVVLAAVGAGLTAVTVLGYRLWWQRRPGRAAFGRPVPRGRWRGLPRWGLLAAAASATAVGLLAPPFGLSLLAFLIVDVLIGRLVSRGRQSGAEADSTA</sequence>
<dbReference type="Proteomes" id="UP001500653">
    <property type="component" value="Unassembled WGS sequence"/>
</dbReference>
<dbReference type="Pfam" id="PF03929">
    <property type="entry name" value="PepSY_TM"/>
    <property type="match status" value="1"/>
</dbReference>
<feature type="transmembrane region" description="Helical" evidence="2">
    <location>
        <begin position="159"/>
        <end position="180"/>
    </location>
</feature>
<keyword evidence="2" id="KW-0812">Transmembrane</keyword>
<evidence type="ECO:0008006" key="5">
    <source>
        <dbReference type="Google" id="ProtNLM"/>
    </source>
</evidence>
<accession>A0ABP4GJM2</accession>
<evidence type="ECO:0000256" key="1">
    <source>
        <dbReference type="SAM" id="MobiDB-lite"/>
    </source>
</evidence>
<keyword evidence="4" id="KW-1185">Reference proteome</keyword>
<feature type="transmembrane region" description="Helical" evidence="2">
    <location>
        <begin position="36"/>
        <end position="55"/>
    </location>
</feature>
<feature type="transmembrane region" description="Helical" evidence="2">
    <location>
        <begin position="201"/>
        <end position="219"/>
    </location>
</feature>
<gene>
    <name evidence="3" type="ORF">GCM10009676_01770</name>
</gene>
<evidence type="ECO:0000256" key="2">
    <source>
        <dbReference type="SAM" id="Phobius"/>
    </source>
</evidence>
<keyword evidence="2" id="KW-1133">Transmembrane helix</keyword>
<dbReference type="EMBL" id="BAAALN010000001">
    <property type="protein sequence ID" value="GAA1223961.1"/>
    <property type="molecule type" value="Genomic_DNA"/>
</dbReference>
<evidence type="ECO:0000313" key="3">
    <source>
        <dbReference type="EMBL" id="GAA1223961.1"/>
    </source>
</evidence>
<dbReference type="RefSeq" id="WP_253861986.1">
    <property type="nucleotide sequence ID" value="NZ_BAAALN010000001.1"/>
</dbReference>
<name>A0ABP4GJM2_9PSEU</name>
<reference evidence="4" key="1">
    <citation type="journal article" date="2019" name="Int. J. Syst. Evol. Microbiol.">
        <title>The Global Catalogue of Microorganisms (GCM) 10K type strain sequencing project: providing services to taxonomists for standard genome sequencing and annotation.</title>
        <authorList>
            <consortium name="The Broad Institute Genomics Platform"/>
            <consortium name="The Broad Institute Genome Sequencing Center for Infectious Disease"/>
            <person name="Wu L."/>
            <person name="Ma J."/>
        </authorList>
    </citation>
    <scope>NUCLEOTIDE SEQUENCE [LARGE SCALE GENOMIC DNA]</scope>
    <source>
        <strain evidence="4">JCM 13023</strain>
    </source>
</reference>
<organism evidence="3 4">
    <name type="scientific">Prauserella halophila</name>
    <dbReference type="NCBI Taxonomy" id="185641"/>
    <lineage>
        <taxon>Bacteria</taxon>
        <taxon>Bacillati</taxon>
        <taxon>Actinomycetota</taxon>
        <taxon>Actinomycetes</taxon>
        <taxon>Pseudonocardiales</taxon>
        <taxon>Pseudonocardiaceae</taxon>
        <taxon>Prauserella</taxon>
    </lineage>
</organism>
<comment type="caution">
    <text evidence="3">The sequence shown here is derived from an EMBL/GenBank/DDBJ whole genome shotgun (WGS) entry which is preliminary data.</text>
</comment>
<dbReference type="PANTHER" id="PTHR34219">
    <property type="entry name" value="IRON-REGULATED INNER MEMBRANE PROTEIN-RELATED"/>
    <property type="match status" value="1"/>
</dbReference>
<evidence type="ECO:0000313" key="4">
    <source>
        <dbReference type="Proteomes" id="UP001500653"/>
    </source>
</evidence>